<dbReference type="GO" id="GO:0005634">
    <property type="term" value="C:nucleus"/>
    <property type="evidence" value="ECO:0007669"/>
    <property type="project" value="UniProtKB-SubCell"/>
</dbReference>
<feature type="coiled-coil region" evidence="5">
    <location>
        <begin position="212"/>
        <end position="267"/>
    </location>
</feature>
<evidence type="ECO:0000313" key="8">
    <source>
        <dbReference type="EMBL" id="KJE93869.1"/>
    </source>
</evidence>
<dbReference type="InterPro" id="IPR005033">
    <property type="entry name" value="YEATS"/>
</dbReference>
<name>A0A0D2X385_CAPO3</name>
<dbReference type="PhylomeDB" id="A0A0D2X385"/>
<sequence length="271" mass="29996">MSLSSPSSATGLSHAAALLPIPASPLAAATAAAAAAASTAALPPPPPQAGSPALSNKRRQGLSLSCPIVYGNLAEVPDESHTHRWTVYVRGADGDDISYVVKKVVFKLHDSYAESLRTVEQPPYEVSETGWGEFEVQIKVFFRDAVEKPVTIFHHLALYPHAATLQPSKKLLVFEQYDEIVFNDPSDKLYQMLMRKERIPGFKKTAPFRDYSEFEVAQLEQLKESKDQVRAEMAKQKAKYRDLDEEAQVLKREIAALEQELNIDATAMELV</sequence>
<evidence type="ECO:0000256" key="5">
    <source>
        <dbReference type="SAM" id="Coils"/>
    </source>
</evidence>
<protein>
    <recommendedName>
        <fullName evidence="7">YEATS domain-containing protein</fullName>
    </recommendedName>
</protein>
<dbReference type="FunCoup" id="A0A0D2X385">
    <property type="interactions" value="361"/>
</dbReference>
<evidence type="ECO:0000256" key="4">
    <source>
        <dbReference type="PROSITE-ProRule" id="PRU00376"/>
    </source>
</evidence>
<keyword evidence="3 4" id="KW-0539">Nucleus</keyword>
<dbReference type="CDD" id="cd16908">
    <property type="entry name" value="YEATS_Yaf9_like"/>
    <property type="match status" value="1"/>
</dbReference>
<keyword evidence="2" id="KW-0804">Transcription</keyword>
<dbReference type="AlphaFoldDB" id="A0A0D2X385"/>
<dbReference type="GO" id="GO:0006355">
    <property type="term" value="P:regulation of DNA-templated transcription"/>
    <property type="evidence" value="ECO:0007669"/>
    <property type="project" value="InterPro"/>
</dbReference>
<comment type="subcellular location">
    <subcellularLocation>
        <location evidence="4">Nucleus</location>
    </subcellularLocation>
</comment>
<evidence type="ECO:0000313" key="9">
    <source>
        <dbReference type="Proteomes" id="UP000008743"/>
    </source>
</evidence>
<dbReference type="PROSITE" id="PS51037">
    <property type="entry name" value="YEATS"/>
    <property type="match status" value="1"/>
</dbReference>
<evidence type="ECO:0000256" key="6">
    <source>
        <dbReference type="SAM" id="MobiDB-lite"/>
    </source>
</evidence>
<evidence type="ECO:0000256" key="3">
    <source>
        <dbReference type="ARBA" id="ARBA00023242"/>
    </source>
</evidence>
<feature type="region of interest" description="Disordered" evidence="6">
    <location>
        <begin position="37"/>
        <end position="56"/>
    </location>
</feature>
<dbReference type="PANTHER" id="PTHR47573:SF1">
    <property type="entry name" value="PROTEIN AF-9 HOMOLOG"/>
    <property type="match status" value="1"/>
</dbReference>
<dbReference type="InterPro" id="IPR038704">
    <property type="entry name" value="YEAST_sf"/>
</dbReference>
<dbReference type="Pfam" id="PF03366">
    <property type="entry name" value="YEATS"/>
    <property type="match status" value="1"/>
</dbReference>
<organism evidence="8 9">
    <name type="scientific">Capsaspora owczarzaki (strain ATCC 30864)</name>
    <dbReference type="NCBI Taxonomy" id="595528"/>
    <lineage>
        <taxon>Eukaryota</taxon>
        <taxon>Filasterea</taxon>
        <taxon>Capsaspora</taxon>
    </lineage>
</organism>
<evidence type="ECO:0000256" key="1">
    <source>
        <dbReference type="ARBA" id="ARBA00023015"/>
    </source>
</evidence>
<dbReference type="Proteomes" id="UP000008743">
    <property type="component" value="Unassembled WGS sequence"/>
</dbReference>
<dbReference type="EMBL" id="KE346366">
    <property type="protein sequence ID" value="KJE93869.1"/>
    <property type="molecule type" value="Genomic_DNA"/>
</dbReference>
<dbReference type="Gene3D" id="2.60.40.1970">
    <property type="entry name" value="YEATS domain"/>
    <property type="match status" value="1"/>
</dbReference>
<dbReference type="eggNOG" id="KOG3149">
    <property type="taxonomic scope" value="Eukaryota"/>
</dbReference>
<keyword evidence="1" id="KW-0805">Transcription regulation</keyword>
<proteinExistence type="predicted"/>
<dbReference type="PANTHER" id="PTHR47573">
    <property type="entry name" value="PROTEIN AF-9 HOMOLOG"/>
    <property type="match status" value="1"/>
</dbReference>
<accession>A0A0D2X385</accession>
<feature type="domain" description="YEATS" evidence="7">
    <location>
        <begin position="58"/>
        <end position="196"/>
    </location>
</feature>
<dbReference type="InParanoid" id="A0A0D2X385"/>
<dbReference type="InterPro" id="IPR055129">
    <property type="entry name" value="YEATS_dom"/>
</dbReference>
<evidence type="ECO:0000259" key="7">
    <source>
        <dbReference type="PROSITE" id="PS51037"/>
    </source>
</evidence>
<dbReference type="OrthoDB" id="16041at2759"/>
<evidence type="ECO:0000256" key="2">
    <source>
        <dbReference type="ARBA" id="ARBA00023163"/>
    </source>
</evidence>
<gene>
    <name evidence="8" type="ORF">CAOG_004591</name>
</gene>
<keyword evidence="9" id="KW-1185">Reference proteome</keyword>
<reference evidence="9" key="1">
    <citation type="submission" date="2011-02" db="EMBL/GenBank/DDBJ databases">
        <title>The Genome Sequence of Capsaspora owczarzaki ATCC 30864.</title>
        <authorList>
            <person name="Russ C."/>
            <person name="Cuomo C."/>
            <person name="Burger G."/>
            <person name="Gray M.W."/>
            <person name="Holland P.W.H."/>
            <person name="King N."/>
            <person name="Lang F.B.F."/>
            <person name="Roger A.J."/>
            <person name="Ruiz-Trillo I."/>
            <person name="Young S.K."/>
            <person name="Zeng Q."/>
            <person name="Gargeya S."/>
            <person name="Alvarado L."/>
            <person name="Berlin A."/>
            <person name="Chapman S.B."/>
            <person name="Chen Z."/>
            <person name="Freedman E."/>
            <person name="Gellesch M."/>
            <person name="Goldberg J."/>
            <person name="Griggs A."/>
            <person name="Gujja S."/>
            <person name="Heilman E."/>
            <person name="Heiman D."/>
            <person name="Howarth C."/>
            <person name="Mehta T."/>
            <person name="Neiman D."/>
            <person name="Pearson M."/>
            <person name="Roberts A."/>
            <person name="Saif S."/>
            <person name="Shea T."/>
            <person name="Shenoy N."/>
            <person name="Sisk P."/>
            <person name="Stolte C."/>
            <person name="Sykes S."/>
            <person name="White J."/>
            <person name="Yandava C."/>
            <person name="Haas B."/>
            <person name="Nusbaum C."/>
            <person name="Birren B."/>
        </authorList>
    </citation>
    <scope>NUCLEOTIDE SEQUENCE</scope>
    <source>
        <strain evidence="9">ATCC 30864</strain>
    </source>
</reference>
<keyword evidence="5" id="KW-0175">Coiled coil</keyword>
<dbReference type="STRING" id="595528.A0A0D2X385"/>